<feature type="transmembrane region" description="Helical" evidence="11">
    <location>
        <begin position="810"/>
        <end position="832"/>
    </location>
</feature>
<name>A0A1S3I4P2_LINAN</name>
<evidence type="ECO:0000313" key="13">
    <source>
        <dbReference type="Proteomes" id="UP000085678"/>
    </source>
</evidence>
<dbReference type="FunFam" id="3.40.50.2300:FF:000145">
    <property type="entry name" value="Glutamate receptor, metabotropic"/>
    <property type="match status" value="1"/>
</dbReference>
<keyword evidence="8" id="KW-0675">Receptor</keyword>
<evidence type="ECO:0000259" key="12">
    <source>
        <dbReference type="PROSITE" id="PS50259"/>
    </source>
</evidence>
<gene>
    <name evidence="14" type="primary">LOC106160965</name>
</gene>
<dbReference type="OrthoDB" id="425344at2759"/>
<dbReference type="STRING" id="7574.A0A1S3I4P2"/>
<evidence type="ECO:0000256" key="9">
    <source>
        <dbReference type="ARBA" id="ARBA00023180"/>
    </source>
</evidence>
<keyword evidence="5 11" id="KW-1133">Transmembrane helix</keyword>
<evidence type="ECO:0000256" key="3">
    <source>
        <dbReference type="ARBA" id="ARBA00022475"/>
    </source>
</evidence>
<dbReference type="SUPFAM" id="SSF53822">
    <property type="entry name" value="Periplasmic binding protein-like I"/>
    <property type="match status" value="1"/>
</dbReference>
<keyword evidence="10" id="KW-0807">Transducer</keyword>
<dbReference type="InterPro" id="IPR028082">
    <property type="entry name" value="Peripla_BP_I"/>
</dbReference>
<evidence type="ECO:0000256" key="4">
    <source>
        <dbReference type="ARBA" id="ARBA00022692"/>
    </source>
</evidence>
<dbReference type="AlphaFoldDB" id="A0A1S3I4P2"/>
<evidence type="ECO:0000256" key="6">
    <source>
        <dbReference type="ARBA" id="ARBA00023040"/>
    </source>
</evidence>
<dbReference type="PANTHER" id="PTHR24060">
    <property type="entry name" value="METABOTROPIC GLUTAMATE RECEPTOR"/>
    <property type="match status" value="1"/>
</dbReference>
<feature type="transmembrane region" description="Helical" evidence="11">
    <location>
        <begin position="656"/>
        <end position="676"/>
    </location>
</feature>
<dbReference type="InterPro" id="IPR001828">
    <property type="entry name" value="ANF_lig-bd_rcpt"/>
</dbReference>
<evidence type="ECO:0000256" key="2">
    <source>
        <dbReference type="ARBA" id="ARBA00007242"/>
    </source>
</evidence>
<dbReference type="GO" id="GO:0004930">
    <property type="term" value="F:G protein-coupled receptor activity"/>
    <property type="evidence" value="ECO:0007669"/>
    <property type="project" value="UniProtKB-KW"/>
</dbReference>
<feature type="transmembrane region" description="Helical" evidence="11">
    <location>
        <begin position="838"/>
        <end position="862"/>
    </location>
</feature>
<keyword evidence="9" id="KW-0325">Glycoprotein</keyword>
<dbReference type="InterPro" id="IPR017979">
    <property type="entry name" value="GPCR_3_CS"/>
</dbReference>
<dbReference type="GeneID" id="106160965"/>
<dbReference type="FunCoup" id="A0A1S3I4P2">
    <property type="interactions" value="303"/>
</dbReference>
<keyword evidence="13" id="KW-1185">Reference proteome</keyword>
<evidence type="ECO:0000256" key="7">
    <source>
        <dbReference type="ARBA" id="ARBA00023136"/>
    </source>
</evidence>
<dbReference type="RefSeq" id="XP_013393235.1">
    <property type="nucleotide sequence ID" value="XM_013537781.1"/>
</dbReference>
<dbReference type="InterPro" id="IPR050726">
    <property type="entry name" value="mGluR"/>
</dbReference>
<dbReference type="Proteomes" id="UP000085678">
    <property type="component" value="Unplaced"/>
</dbReference>
<dbReference type="FunFam" id="2.10.50.30:FF:000001">
    <property type="entry name" value="metabotropic glutamate receptor 1"/>
    <property type="match status" value="1"/>
</dbReference>
<evidence type="ECO:0000256" key="8">
    <source>
        <dbReference type="ARBA" id="ARBA00023170"/>
    </source>
</evidence>
<comment type="subcellular location">
    <subcellularLocation>
        <location evidence="1">Cell membrane</location>
        <topology evidence="1">Multi-pass membrane protein</topology>
    </subcellularLocation>
</comment>
<accession>A0A1S3I4P2</accession>
<dbReference type="PRINTS" id="PR00593">
    <property type="entry name" value="MTABOTROPICR"/>
</dbReference>
<keyword evidence="4 11" id="KW-0812">Transmembrane</keyword>
<protein>
    <submittedName>
        <fullName evidence="14">Metabotropic glutamate receptor 3-like</fullName>
    </submittedName>
</protein>
<dbReference type="PROSITE" id="PS50259">
    <property type="entry name" value="G_PROTEIN_RECEP_F3_4"/>
    <property type="match status" value="1"/>
</dbReference>
<evidence type="ECO:0000256" key="11">
    <source>
        <dbReference type="SAM" id="Phobius"/>
    </source>
</evidence>
<keyword evidence="7 11" id="KW-0472">Membrane</keyword>
<dbReference type="InParanoid" id="A0A1S3I4P2"/>
<keyword evidence="6" id="KW-0297">G-protein coupled receptor</keyword>
<dbReference type="InterPro" id="IPR000337">
    <property type="entry name" value="GPCR_3"/>
</dbReference>
<keyword evidence="3" id="KW-1003">Cell membrane</keyword>
<dbReference type="PROSITE" id="PS00979">
    <property type="entry name" value="G_PROTEIN_RECEP_F3_1"/>
    <property type="match status" value="1"/>
</dbReference>
<dbReference type="Pfam" id="PF00003">
    <property type="entry name" value="7tm_3"/>
    <property type="match status" value="1"/>
</dbReference>
<dbReference type="InterPro" id="IPR000162">
    <property type="entry name" value="GPCR_3_mtglu_rcpt"/>
</dbReference>
<organism evidence="13 14">
    <name type="scientific">Lingula anatina</name>
    <name type="common">Brachiopod</name>
    <name type="synonym">Lingula unguis</name>
    <dbReference type="NCBI Taxonomy" id="7574"/>
    <lineage>
        <taxon>Eukaryota</taxon>
        <taxon>Metazoa</taxon>
        <taxon>Spiralia</taxon>
        <taxon>Lophotrochozoa</taxon>
        <taxon>Brachiopoda</taxon>
        <taxon>Linguliformea</taxon>
        <taxon>Lingulata</taxon>
        <taxon>Lingulida</taxon>
        <taxon>Linguloidea</taxon>
        <taxon>Lingulidae</taxon>
        <taxon>Lingula</taxon>
    </lineage>
</organism>
<reference evidence="14" key="1">
    <citation type="submission" date="2025-08" db="UniProtKB">
        <authorList>
            <consortium name="RefSeq"/>
        </authorList>
    </citation>
    <scope>IDENTIFICATION</scope>
    <source>
        <tissue evidence="14">Gonads</tissue>
    </source>
</reference>
<feature type="transmembrane region" description="Helical" evidence="11">
    <location>
        <begin position="688"/>
        <end position="709"/>
    </location>
</feature>
<dbReference type="GO" id="GO:0005886">
    <property type="term" value="C:plasma membrane"/>
    <property type="evidence" value="ECO:0007669"/>
    <property type="project" value="UniProtKB-SubCell"/>
</dbReference>
<evidence type="ECO:0000313" key="14">
    <source>
        <dbReference type="RefSeq" id="XP_013393235.1"/>
    </source>
</evidence>
<feature type="transmembrane region" description="Helical" evidence="11">
    <location>
        <begin position="617"/>
        <end position="641"/>
    </location>
</feature>
<feature type="transmembrane region" description="Helical" evidence="11">
    <location>
        <begin position="730"/>
        <end position="751"/>
    </location>
</feature>
<dbReference type="Gene3D" id="2.10.50.30">
    <property type="entry name" value="GPCR, family 3, nine cysteines domain"/>
    <property type="match status" value="1"/>
</dbReference>
<dbReference type="InterPro" id="IPR038550">
    <property type="entry name" value="GPCR_3_9-Cys_sf"/>
</dbReference>
<evidence type="ECO:0000256" key="5">
    <source>
        <dbReference type="ARBA" id="ARBA00022989"/>
    </source>
</evidence>
<dbReference type="Pfam" id="PF01094">
    <property type="entry name" value="ANF_receptor"/>
    <property type="match status" value="1"/>
</dbReference>
<sequence>MAPLVSEGTIRKCVETVVLLMTAFEISSANDFEKILHLKQNNIELFRNSSSESTQPLDHYESQAARIQGEIIFGGLFPVHQKGAAGLDHCGEIMPDRGIQRLEAMLFAIDEINRNGTILPGITIGATIFDTCSTDTHALEQSLEYVRGSLSRMEVDDFWCEDNSTAVPKSPPAPVAGVIGGSYSSVSIQVANLLRLFKIPQISYASTSAALSDKVRFDFFARTVPPDKLQAKALVDIVTLFNWTYISAVGSDGDYGQSGIDSFLAEARTRNICIATTEKIPASATKKIFDDKLDNLLEKTEAKAVILFLRGEDARGLLSAATRKNVTRLVWIASDGWGTQVSPVQNNGISAQGALTIELQSNLIPEFDEYFLSLDPMNNTRNPWFKQYWEMAHGCVFKDDPNTGYTFGKKECTGYEVSGKAHVQETKVPFVYDAVYSLARALGSMMKDECGVNHTGGMCAAMKEIDGHKLFQDYILKVEFLDSQGSLVQFDANGDGLGRYNILNYRQNTETGEYEYHVVGHWHNGINLNVGEIVWNSGTLREFDVVPSSECSQPCKEGEIKKVKDNVCCWICTTCAHPWEYLASDVECEDCGEGYWPYPNKTACYRIPEQYMQWDSVYAIVPMSLAVVAILITIGVIGVFIKHNDTPVVRASGRELCYLLLSGCLICYLMTFVLLAKPSTAICSLQRFGVGFGFAIIYASLLTKTNRIYRIFNRATKSAKRPAFISPRSQVVIAGILIGIQVMTTCIWLALEPPGTRYYFPNGQRDEMVLKCKIEDYSFLISLSYIMLLIIVCTVYAVKTRNIPENFNESKFIGFTMYTTCIIWLAFVPIYFGTLNSFEFQMTTLCISVSLSATVAIACLFLPKLHVILLHPEKNIRSKGDTMKSKTKYTFSSDNGSSQNSKDGNMQRFQLVLVISHCYRHPKRMQSGSRMHAFSVTAAMTFMWKSQ</sequence>
<dbReference type="PRINTS" id="PR00248">
    <property type="entry name" value="GPCRMGR"/>
</dbReference>
<feature type="transmembrane region" description="Helical" evidence="11">
    <location>
        <begin position="777"/>
        <end position="798"/>
    </location>
</feature>
<comment type="similarity">
    <text evidence="2">Belongs to the G-protein coupled receptor 3 family.</text>
</comment>
<proteinExistence type="inferred from homology"/>
<dbReference type="PROSITE" id="PS00981">
    <property type="entry name" value="G_PROTEIN_RECEP_F3_3"/>
    <property type="match status" value="1"/>
</dbReference>
<feature type="domain" description="G-protein coupled receptors family 3 profile" evidence="12">
    <location>
        <begin position="618"/>
        <end position="884"/>
    </location>
</feature>
<dbReference type="KEGG" id="lak:106160965"/>
<dbReference type="Gene3D" id="3.40.50.2300">
    <property type="match status" value="2"/>
</dbReference>
<dbReference type="InterPro" id="IPR017978">
    <property type="entry name" value="GPCR_3_C"/>
</dbReference>
<evidence type="ECO:0000256" key="10">
    <source>
        <dbReference type="ARBA" id="ARBA00023224"/>
    </source>
</evidence>
<evidence type="ECO:0000256" key="1">
    <source>
        <dbReference type="ARBA" id="ARBA00004651"/>
    </source>
</evidence>
<dbReference type="CDD" id="cd15934">
    <property type="entry name" value="7tmC_mGluRs_group2_3"/>
    <property type="match status" value="1"/>
</dbReference>